<evidence type="ECO:0000256" key="1">
    <source>
        <dbReference type="SAM" id="Phobius"/>
    </source>
</evidence>
<dbReference type="RefSeq" id="WP_243098255.1">
    <property type="nucleotide sequence ID" value="NZ_CP058648.1"/>
</dbReference>
<keyword evidence="1" id="KW-1133">Transmembrane helix</keyword>
<sequence length="224" mass="25005">MYNNYKRRKYLKYKIVSIVMLLTITFFGLFIYIDKNIAPTVQALGELKAQEIITIIVSNEVTKVLESGYKYDDMIIIKEDKEGNITLMQANTILLNRIQSDIAVGIQESLNQLKSSDNYIPLGGALGSQLLAQYGPKLKLGIMPVGVVDVNFASEFDQSGINQTRHRILLTVKTEVQVIVPFSSGKVSVPSYVPLVESVIVGKIPQSYFNIPQDNLLLTPLYSN</sequence>
<gene>
    <name evidence="2" type="ORF">EDD79_10341</name>
</gene>
<name>A0A4V2T324_9FIRM</name>
<comment type="caution">
    <text evidence="2">The sequence shown here is derived from an EMBL/GenBank/DDBJ whole genome shotgun (WGS) entry which is preliminary data.</text>
</comment>
<dbReference type="NCBIfam" id="TIGR02832">
    <property type="entry name" value="spo_yunB"/>
    <property type="match status" value="1"/>
</dbReference>
<dbReference type="EMBL" id="SLYC01000034">
    <property type="protein sequence ID" value="TCP99713.1"/>
    <property type="molecule type" value="Genomic_DNA"/>
</dbReference>
<dbReference type="InterPro" id="IPR014197">
    <property type="entry name" value="Sporulation_prot_YunB"/>
</dbReference>
<evidence type="ECO:0000313" key="2">
    <source>
        <dbReference type="EMBL" id="TCP99713.1"/>
    </source>
</evidence>
<dbReference type="Proteomes" id="UP000295504">
    <property type="component" value="Unassembled WGS sequence"/>
</dbReference>
<keyword evidence="1" id="KW-0472">Membrane</keyword>
<feature type="transmembrane region" description="Helical" evidence="1">
    <location>
        <begin position="12"/>
        <end position="33"/>
    </location>
</feature>
<keyword evidence="1" id="KW-0812">Transmembrane</keyword>
<dbReference type="PIRSF" id="PIRSF021383">
    <property type="entry name" value="YunB"/>
    <property type="match status" value="1"/>
</dbReference>
<dbReference type="AlphaFoldDB" id="A0A4V2T324"/>
<dbReference type="Pfam" id="PF09560">
    <property type="entry name" value="Spore_YunB"/>
    <property type="match status" value="1"/>
</dbReference>
<proteinExistence type="predicted"/>
<protein>
    <submittedName>
        <fullName evidence="2">Sporulation protein YunB</fullName>
    </submittedName>
</protein>
<accession>A0A4V2T324</accession>
<evidence type="ECO:0000313" key="3">
    <source>
        <dbReference type="Proteomes" id="UP000295504"/>
    </source>
</evidence>
<organism evidence="2 3">
    <name type="scientific">Serpentinicella alkaliphila</name>
    <dbReference type="NCBI Taxonomy" id="1734049"/>
    <lineage>
        <taxon>Bacteria</taxon>
        <taxon>Bacillati</taxon>
        <taxon>Bacillota</taxon>
        <taxon>Clostridia</taxon>
        <taxon>Peptostreptococcales</taxon>
        <taxon>Natronincolaceae</taxon>
        <taxon>Serpentinicella</taxon>
    </lineage>
</organism>
<reference evidence="2 3" key="1">
    <citation type="submission" date="2019-03" db="EMBL/GenBank/DDBJ databases">
        <title>Genomic Encyclopedia of Type Strains, Phase IV (KMG-IV): sequencing the most valuable type-strain genomes for metagenomic binning, comparative biology and taxonomic classification.</title>
        <authorList>
            <person name="Goeker M."/>
        </authorList>
    </citation>
    <scope>NUCLEOTIDE SEQUENCE [LARGE SCALE GENOMIC DNA]</scope>
    <source>
        <strain evidence="2 3">DSM 100013</strain>
    </source>
</reference>
<keyword evidence="3" id="KW-1185">Reference proteome</keyword>